<dbReference type="InterPro" id="IPR045378">
    <property type="entry name" value="LNT_N"/>
</dbReference>
<dbReference type="PANTHER" id="PTHR38686:SF1">
    <property type="entry name" value="APOLIPOPROTEIN N-ACYLTRANSFERASE"/>
    <property type="match status" value="1"/>
</dbReference>
<evidence type="ECO:0000256" key="1">
    <source>
        <dbReference type="ARBA" id="ARBA00004651"/>
    </source>
</evidence>
<name>A0ABP7AUL9_9MICO</name>
<comment type="caution">
    <text evidence="11">The sequence shown here is derived from an EMBL/GenBank/DDBJ whole genome shotgun (WGS) entry which is preliminary data.</text>
</comment>
<dbReference type="Gene3D" id="3.60.110.10">
    <property type="entry name" value="Carbon-nitrogen hydrolase"/>
    <property type="match status" value="1"/>
</dbReference>
<feature type="transmembrane region" description="Helical" evidence="8">
    <location>
        <begin position="183"/>
        <end position="204"/>
    </location>
</feature>
<dbReference type="SUPFAM" id="SSF56317">
    <property type="entry name" value="Carbon-nitrogen hydrolase"/>
    <property type="match status" value="1"/>
</dbReference>
<dbReference type="NCBIfam" id="TIGR00546">
    <property type="entry name" value="lnt"/>
    <property type="match status" value="1"/>
</dbReference>
<dbReference type="CDD" id="cd07571">
    <property type="entry name" value="ALP_N-acyl_transferase"/>
    <property type="match status" value="1"/>
</dbReference>
<feature type="transmembrane region" description="Helical" evidence="8">
    <location>
        <begin position="138"/>
        <end position="163"/>
    </location>
</feature>
<comment type="subcellular location">
    <subcellularLocation>
        <location evidence="1 8">Cell membrane</location>
        <topology evidence="1 8">Multi-pass membrane protein</topology>
    </subcellularLocation>
</comment>
<evidence type="ECO:0000256" key="7">
    <source>
        <dbReference type="ARBA" id="ARBA00023315"/>
    </source>
</evidence>
<evidence type="ECO:0000256" key="8">
    <source>
        <dbReference type="HAMAP-Rule" id="MF_01148"/>
    </source>
</evidence>
<sequence>MRARPPTRAPAAPPAQAPPRRAAAAWSLPLWGAVLASAAAGFLLDLASPPVGWWPLTFVSVTVALLCLVGRSIRGGLLVGTVFGAVFYTSHLVWVGEFLGPVPWLALAWLEAVLFGAGAVPITLAYRWTTRYWPRGLVHLLAVPLLVGMLWAAREVVMGAWPYSGFPWARVGMTQVSGPLAEVVSWTSVTGLSLLIVAVCAAAVQWIRAGGIRFAVGLHPAIGLAVLLVVTPQFPTASAGEFRVGWVQGNGPTGYFDDKAPGDVLAAQTAATRPLYGQPVDLLAWPEGGVDADPLSDPGAAVALDRVVQAAGAPLLMNAATTRGDQVFNTSLLWTAEPADRQWHDKVNPVPFGEYVPDRWFYELIARDLVGLIQREYSPGTNPPIVQVEDVGVGLAICFDVIYDSVIWNATRQGAQLFVFQTNNADFRGTDENLQQLAFARMRAIETGRAVVNVSTVGTSQAIAPDGTTLGSIDLDTAGAVISTVPLRTGLTPATVLGPSLNGLVVAGAVIVLAAFGVTHRRRAPERDLNPTDRRSRRESTREDM</sequence>
<evidence type="ECO:0000256" key="3">
    <source>
        <dbReference type="ARBA" id="ARBA00022679"/>
    </source>
</evidence>
<evidence type="ECO:0000256" key="5">
    <source>
        <dbReference type="ARBA" id="ARBA00022989"/>
    </source>
</evidence>
<dbReference type="RefSeq" id="WP_344739213.1">
    <property type="nucleotide sequence ID" value="NZ_BAAAYU010000005.1"/>
</dbReference>
<feature type="transmembrane region" description="Helical" evidence="8">
    <location>
        <begin position="496"/>
        <end position="518"/>
    </location>
</feature>
<keyword evidence="4 8" id="KW-0812">Transmembrane</keyword>
<comment type="function">
    <text evidence="8">Catalyzes the phospholipid dependent N-acylation of the N-terminal cysteine of apolipoprotein, the last step in lipoprotein maturation.</text>
</comment>
<dbReference type="Pfam" id="PF20154">
    <property type="entry name" value="LNT_N"/>
    <property type="match status" value="1"/>
</dbReference>
<feature type="transmembrane region" description="Helical" evidence="8">
    <location>
        <begin position="77"/>
        <end position="96"/>
    </location>
</feature>
<evidence type="ECO:0000256" key="2">
    <source>
        <dbReference type="ARBA" id="ARBA00022475"/>
    </source>
</evidence>
<comment type="catalytic activity">
    <reaction evidence="8">
        <text>N-terminal S-1,2-diacyl-sn-glyceryl-L-cysteinyl-[lipoprotein] + a glycerophospholipid = N-acyl-S-1,2-diacyl-sn-glyceryl-L-cysteinyl-[lipoprotein] + a 2-acyl-sn-glycero-3-phospholipid + H(+)</text>
        <dbReference type="Rhea" id="RHEA:48228"/>
        <dbReference type="Rhea" id="RHEA-COMP:14681"/>
        <dbReference type="Rhea" id="RHEA-COMP:14684"/>
        <dbReference type="ChEBI" id="CHEBI:15378"/>
        <dbReference type="ChEBI" id="CHEBI:136912"/>
        <dbReference type="ChEBI" id="CHEBI:140656"/>
        <dbReference type="ChEBI" id="CHEBI:140657"/>
        <dbReference type="ChEBI" id="CHEBI:140660"/>
        <dbReference type="EC" id="2.3.1.269"/>
    </reaction>
</comment>
<feature type="transmembrane region" description="Helical" evidence="8">
    <location>
        <begin position="102"/>
        <end position="126"/>
    </location>
</feature>
<keyword evidence="2 8" id="KW-1003">Cell membrane</keyword>
<keyword evidence="3 8" id="KW-0808">Transferase</keyword>
<dbReference type="PANTHER" id="PTHR38686">
    <property type="entry name" value="APOLIPOPROTEIN N-ACYLTRANSFERASE"/>
    <property type="match status" value="1"/>
</dbReference>
<dbReference type="Proteomes" id="UP001501697">
    <property type="component" value="Unassembled WGS sequence"/>
</dbReference>
<accession>A0ABP7AUL9</accession>
<dbReference type="InterPro" id="IPR003010">
    <property type="entry name" value="C-N_Hydrolase"/>
</dbReference>
<evidence type="ECO:0000256" key="4">
    <source>
        <dbReference type="ARBA" id="ARBA00022692"/>
    </source>
</evidence>
<evidence type="ECO:0000256" key="9">
    <source>
        <dbReference type="SAM" id="MobiDB-lite"/>
    </source>
</evidence>
<evidence type="ECO:0000313" key="12">
    <source>
        <dbReference type="Proteomes" id="UP001501697"/>
    </source>
</evidence>
<feature type="compositionally biased region" description="Basic and acidic residues" evidence="9">
    <location>
        <begin position="525"/>
        <end position="545"/>
    </location>
</feature>
<feature type="transmembrane region" description="Helical" evidence="8">
    <location>
        <begin position="53"/>
        <end position="70"/>
    </location>
</feature>
<protein>
    <recommendedName>
        <fullName evidence="8">Apolipoprotein N-acyltransferase</fullName>
        <shortName evidence="8">ALP N-acyltransferase</shortName>
        <ecNumber evidence="8">2.3.1.269</ecNumber>
    </recommendedName>
</protein>
<feature type="transmembrane region" description="Helical" evidence="8">
    <location>
        <begin position="28"/>
        <end position="47"/>
    </location>
</feature>
<evidence type="ECO:0000313" key="11">
    <source>
        <dbReference type="EMBL" id="GAA3640879.1"/>
    </source>
</evidence>
<dbReference type="InterPro" id="IPR004563">
    <property type="entry name" value="Apolipo_AcylTrfase"/>
</dbReference>
<reference evidence="12" key="1">
    <citation type="journal article" date="2019" name="Int. J. Syst. Evol. Microbiol.">
        <title>The Global Catalogue of Microorganisms (GCM) 10K type strain sequencing project: providing services to taxonomists for standard genome sequencing and annotation.</title>
        <authorList>
            <consortium name="The Broad Institute Genomics Platform"/>
            <consortium name="The Broad Institute Genome Sequencing Center for Infectious Disease"/>
            <person name="Wu L."/>
            <person name="Ma J."/>
        </authorList>
    </citation>
    <scope>NUCLEOTIDE SEQUENCE [LARGE SCALE GENOMIC DNA]</scope>
    <source>
        <strain evidence="12">JCM 16544</strain>
    </source>
</reference>
<dbReference type="EMBL" id="BAAAYU010000005">
    <property type="protein sequence ID" value="GAA3640879.1"/>
    <property type="molecule type" value="Genomic_DNA"/>
</dbReference>
<dbReference type="InterPro" id="IPR036526">
    <property type="entry name" value="C-N_Hydrolase_sf"/>
</dbReference>
<keyword evidence="6 8" id="KW-0472">Membrane</keyword>
<dbReference type="PROSITE" id="PS50263">
    <property type="entry name" value="CN_HYDROLASE"/>
    <property type="match status" value="1"/>
</dbReference>
<evidence type="ECO:0000256" key="6">
    <source>
        <dbReference type="ARBA" id="ARBA00023136"/>
    </source>
</evidence>
<comment type="pathway">
    <text evidence="8">Protein modification; lipoprotein biosynthesis (N-acyl transfer).</text>
</comment>
<feature type="transmembrane region" description="Helical" evidence="8">
    <location>
        <begin position="211"/>
        <end position="230"/>
    </location>
</feature>
<dbReference type="HAMAP" id="MF_01148">
    <property type="entry name" value="Lnt"/>
    <property type="match status" value="1"/>
</dbReference>
<proteinExistence type="inferred from homology"/>
<keyword evidence="12" id="KW-1185">Reference proteome</keyword>
<dbReference type="EC" id="2.3.1.269" evidence="8"/>
<feature type="domain" description="CN hydrolase" evidence="10">
    <location>
        <begin position="242"/>
        <end position="487"/>
    </location>
</feature>
<evidence type="ECO:0000259" key="10">
    <source>
        <dbReference type="PROSITE" id="PS50263"/>
    </source>
</evidence>
<dbReference type="Pfam" id="PF00795">
    <property type="entry name" value="CN_hydrolase"/>
    <property type="match status" value="1"/>
</dbReference>
<organism evidence="11 12">
    <name type="scientific">Microbacterium awajiense</name>
    <dbReference type="NCBI Taxonomy" id="415214"/>
    <lineage>
        <taxon>Bacteria</taxon>
        <taxon>Bacillati</taxon>
        <taxon>Actinomycetota</taxon>
        <taxon>Actinomycetes</taxon>
        <taxon>Micrococcales</taxon>
        <taxon>Microbacteriaceae</taxon>
        <taxon>Microbacterium</taxon>
    </lineage>
</organism>
<gene>
    <name evidence="11" type="primary">lnt_2</name>
    <name evidence="8" type="synonym">lnt</name>
    <name evidence="11" type="ORF">GCM10022200_25720</name>
</gene>
<keyword evidence="7 8" id="KW-0012">Acyltransferase</keyword>
<feature type="region of interest" description="Disordered" evidence="9">
    <location>
        <begin position="524"/>
        <end position="545"/>
    </location>
</feature>
<keyword evidence="5 8" id="KW-1133">Transmembrane helix</keyword>
<comment type="similarity">
    <text evidence="8">Belongs to the CN hydrolase family. Apolipoprotein N-acyltransferase subfamily.</text>
</comment>